<dbReference type="EMBL" id="CP009706">
    <property type="protein sequence ID" value="AIU74090.1"/>
    <property type="molecule type" value="Genomic_DNA"/>
</dbReference>
<evidence type="ECO:0000313" key="1">
    <source>
        <dbReference type="EMBL" id="AIU74090.1"/>
    </source>
</evidence>
<protein>
    <submittedName>
        <fullName evidence="1">Uncharacterized protein</fullName>
    </submittedName>
</protein>
<name>A0A097R5U2_HAFAL</name>
<organism evidence="1 2">
    <name type="scientific">Hafnia alvei FB1</name>
    <dbReference type="NCBI Taxonomy" id="1453496"/>
    <lineage>
        <taxon>Bacteria</taxon>
        <taxon>Pseudomonadati</taxon>
        <taxon>Pseudomonadota</taxon>
        <taxon>Gammaproteobacteria</taxon>
        <taxon>Enterobacterales</taxon>
        <taxon>Hafniaceae</taxon>
        <taxon>Hafnia</taxon>
    </lineage>
</organism>
<sequence length="94" mass="10534">MTDSDRHNITGAFISTHRRGNFFTPGFTFTVSLLFCFPNACNCCLCMSGQRAHFTDHRFTFIKHALQFFFVIVCNGARVSSVIARGETTNTDGD</sequence>
<dbReference type="Proteomes" id="UP000029986">
    <property type="component" value="Chromosome"/>
</dbReference>
<proteinExistence type="predicted"/>
<evidence type="ECO:0000313" key="2">
    <source>
        <dbReference type="Proteomes" id="UP000029986"/>
    </source>
</evidence>
<dbReference type="KEGG" id="hav:AT03_17935"/>
<dbReference type="HOGENOM" id="CLU_2382105_0_0_6"/>
<gene>
    <name evidence="1" type="ORF">AT03_17935</name>
</gene>
<reference evidence="1 2" key="1">
    <citation type="journal article" date="2014" name="Gut Pathog.">
        <title>Gene clusters of Hafnia alvei strain FB1 important in survival and pathogenesis: a draft genome perspective.</title>
        <authorList>
            <person name="Tan J.Y."/>
            <person name="Yin W.F."/>
            <person name="Chan K.G."/>
        </authorList>
    </citation>
    <scope>NUCLEOTIDE SEQUENCE [LARGE SCALE GENOMIC DNA]</scope>
    <source>
        <strain evidence="1 2">FB1</strain>
    </source>
</reference>
<accession>A0A097R5U2</accession>
<dbReference type="AlphaFoldDB" id="A0A097R5U2"/>
<keyword evidence="2" id="KW-1185">Reference proteome</keyword>